<protein>
    <submittedName>
        <fullName evidence="2">BTB domain-containing protein</fullName>
    </submittedName>
</protein>
<sequence length="575" mass="65766">MSFSKLSITEVPISVRWKIPNEKLLAESQKEEEWFIESEKFSFKELPSVSYSIKITSKMHEDRRLLVLFLILKMENQLNMNVSYKLSIPTANYVGINAEEKDEGMHVYGTYIGEANEIFDLTRNYIVNDCMIITMKATLSVEKAKTNGAGADAVVSKCCDLGSRLWDQDGKDFAFCVKEKEIMVHKFVLCAKSPVFARMIECGMKESIEGKVIIIDFDYKTVEAAINFCYGIVEQNLWSVESAADLLRFAEKYDISDLKASMVKFLSTQISPMTVCKVANASFLGNCIQLRQQCFEYLLDSMKDATFITFCSRVPVSYIVDDEKCEQEEEEDQTPPIRIEFAKEVSKIAAFREFWQSIHQTLLVTIYSAMMLVWMIIYVKFTTMTVLSQRTLYKLFSLFGFTFSSGFLIASYISHYSVTIVTPTFAFISFLTALLVLFASFAKIDFTRTSFFWFVCTPMILLNIYSVFGPLLSIIPWNHQIFCILSALISMFCFGKNVQQVMGIYENYFDEDDSYEAAITIFKNFVQMFIFIFGAIGGENNFFQISVGGTSSVYPTPSFFHSQKQPLTQPTRPPF</sequence>
<reference evidence="2" key="1">
    <citation type="submission" date="2022-11" db="UniProtKB">
        <authorList>
            <consortium name="WormBaseParasite"/>
        </authorList>
    </citation>
    <scope>IDENTIFICATION</scope>
</reference>
<dbReference type="WBParaSite" id="PS1159_v2.g9247.t1">
    <property type="protein sequence ID" value="PS1159_v2.g9247.t1"/>
    <property type="gene ID" value="PS1159_v2.g9247"/>
</dbReference>
<evidence type="ECO:0000313" key="1">
    <source>
        <dbReference type="Proteomes" id="UP000887580"/>
    </source>
</evidence>
<proteinExistence type="predicted"/>
<organism evidence="1 2">
    <name type="scientific">Panagrolaimus sp. PS1159</name>
    <dbReference type="NCBI Taxonomy" id="55785"/>
    <lineage>
        <taxon>Eukaryota</taxon>
        <taxon>Metazoa</taxon>
        <taxon>Ecdysozoa</taxon>
        <taxon>Nematoda</taxon>
        <taxon>Chromadorea</taxon>
        <taxon>Rhabditida</taxon>
        <taxon>Tylenchina</taxon>
        <taxon>Panagrolaimomorpha</taxon>
        <taxon>Panagrolaimoidea</taxon>
        <taxon>Panagrolaimidae</taxon>
        <taxon>Panagrolaimus</taxon>
    </lineage>
</organism>
<name>A0AC35GXH7_9BILA</name>
<evidence type="ECO:0000313" key="2">
    <source>
        <dbReference type="WBParaSite" id="PS1159_v2.g9247.t1"/>
    </source>
</evidence>
<accession>A0AC35GXH7</accession>
<dbReference type="Proteomes" id="UP000887580">
    <property type="component" value="Unplaced"/>
</dbReference>